<dbReference type="Gene3D" id="3.40.33.10">
    <property type="entry name" value="CAP"/>
    <property type="match status" value="1"/>
</dbReference>
<protein>
    <submittedName>
        <fullName evidence="2">CAP domain-containing protein</fullName>
    </submittedName>
</protein>
<comment type="caution">
    <text evidence="2">The sequence shown here is derived from an EMBL/GenBank/DDBJ whole genome shotgun (WGS) entry which is preliminary data.</text>
</comment>
<sequence length="168" mass="18765">MKNLKLTGIAFIACTLFLTSCSKESIHDEVTAYNQVVTETAVYNYNTIEQEILEEVNIYRAANGLEELKAMAEVSVESEGHNHHMISEGEVSHDNFALRASKLMNRVGAKAVAENVGFGYRSAEAVVSAWLKSQGHRENIEGEYTHFGISVRQDAEGKNYFTNIFIKK</sequence>
<dbReference type="EMBL" id="VHSF01000005">
    <property type="protein sequence ID" value="TRO63269.1"/>
    <property type="molecule type" value="Genomic_DNA"/>
</dbReference>
<keyword evidence="3" id="KW-1185">Reference proteome</keyword>
<dbReference type="RefSeq" id="WP_143411834.1">
    <property type="nucleotide sequence ID" value="NZ_VHSF01000005.1"/>
</dbReference>
<evidence type="ECO:0000259" key="1">
    <source>
        <dbReference type="Pfam" id="PF00188"/>
    </source>
</evidence>
<dbReference type="PANTHER" id="PTHR31157:SF1">
    <property type="entry name" value="SCP DOMAIN-CONTAINING PROTEIN"/>
    <property type="match status" value="1"/>
</dbReference>
<dbReference type="Pfam" id="PF00188">
    <property type="entry name" value="CAP"/>
    <property type="match status" value="1"/>
</dbReference>
<name>A0A550HWY6_9FLAO</name>
<evidence type="ECO:0000313" key="2">
    <source>
        <dbReference type="EMBL" id="TRO63269.1"/>
    </source>
</evidence>
<evidence type="ECO:0000313" key="3">
    <source>
        <dbReference type="Proteomes" id="UP000315131"/>
    </source>
</evidence>
<accession>A0A550HWY6</accession>
<dbReference type="InterPro" id="IPR014044">
    <property type="entry name" value="CAP_dom"/>
</dbReference>
<dbReference type="AlphaFoldDB" id="A0A550HWY6"/>
<organism evidence="2 3">
    <name type="scientific">Christiangramia sabulilitoris</name>
    <dbReference type="NCBI Taxonomy" id="2583991"/>
    <lineage>
        <taxon>Bacteria</taxon>
        <taxon>Pseudomonadati</taxon>
        <taxon>Bacteroidota</taxon>
        <taxon>Flavobacteriia</taxon>
        <taxon>Flavobacteriales</taxon>
        <taxon>Flavobacteriaceae</taxon>
        <taxon>Christiangramia</taxon>
    </lineage>
</organism>
<dbReference type="InterPro" id="IPR035940">
    <property type="entry name" value="CAP_sf"/>
</dbReference>
<dbReference type="PROSITE" id="PS51257">
    <property type="entry name" value="PROKAR_LIPOPROTEIN"/>
    <property type="match status" value="1"/>
</dbReference>
<gene>
    <name evidence="2" type="ORF">FGM01_14080</name>
</gene>
<dbReference type="SUPFAM" id="SSF55797">
    <property type="entry name" value="PR-1-like"/>
    <property type="match status" value="1"/>
</dbReference>
<dbReference type="OrthoDB" id="982527at2"/>
<dbReference type="CDD" id="cd05379">
    <property type="entry name" value="CAP_bacterial"/>
    <property type="match status" value="1"/>
</dbReference>
<dbReference type="PANTHER" id="PTHR31157">
    <property type="entry name" value="SCP DOMAIN-CONTAINING PROTEIN"/>
    <property type="match status" value="1"/>
</dbReference>
<dbReference type="Proteomes" id="UP000315131">
    <property type="component" value="Unassembled WGS sequence"/>
</dbReference>
<proteinExistence type="predicted"/>
<reference evidence="2 3" key="1">
    <citation type="submission" date="2019-06" db="EMBL/GenBank/DDBJ databases">
        <title>Gramella sabulilitoris sp. nov., isolated from a marine sand.</title>
        <authorList>
            <person name="Yoon J.-H."/>
        </authorList>
    </citation>
    <scope>NUCLEOTIDE SEQUENCE [LARGE SCALE GENOMIC DNA]</scope>
    <source>
        <strain evidence="2 3">HSMS-1</strain>
    </source>
</reference>
<feature type="domain" description="SCP" evidence="1">
    <location>
        <begin position="53"/>
        <end position="162"/>
    </location>
</feature>